<keyword evidence="12" id="KW-0489">Methyltransferase</keyword>
<evidence type="ECO:0000313" key="12">
    <source>
        <dbReference type="EMBL" id="PWN57140.1"/>
    </source>
</evidence>
<reference evidence="12 13" key="1">
    <citation type="submission" date="2018-05" db="EMBL/GenBank/DDBJ databases">
        <title>Abyssibacter profundi OUC007T gen. nov., sp. nov, a marine bacterium isolated from seawater of the Mariana Trench.</title>
        <authorList>
            <person name="Zhou S."/>
        </authorList>
    </citation>
    <scope>NUCLEOTIDE SEQUENCE [LARGE SCALE GENOMIC DNA]</scope>
    <source>
        <strain evidence="12 13">OUC007</strain>
    </source>
</reference>
<accession>A0A363UNV2</accession>
<protein>
    <recommendedName>
        <fullName evidence="8">3-methyl-2-oxobutanoate hydroxymethyltransferase</fullName>
        <ecNumber evidence="8">2.1.2.11</ecNumber>
    </recommendedName>
    <alternativeName>
        <fullName evidence="8">Ketopantoate hydroxymethyltransferase</fullName>
        <shortName evidence="8">KPHMT</shortName>
    </alternativeName>
</protein>
<dbReference type="PANTHER" id="PTHR20881">
    <property type="entry name" value="3-METHYL-2-OXOBUTANOATE HYDROXYMETHYLTRANSFERASE"/>
    <property type="match status" value="1"/>
</dbReference>
<comment type="function">
    <text evidence="7 8">Catalyzes the reversible reaction in which hydroxymethyl group from 5,10-methylenetetrahydrofolate is transferred onto alpha-ketoisovalerate to form ketopantoate.</text>
</comment>
<dbReference type="GO" id="GO:0000287">
    <property type="term" value="F:magnesium ion binding"/>
    <property type="evidence" value="ECO:0007669"/>
    <property type="project" value="TreeGrafter"/>
</dbReference>
<dbReference type="Gene3D" id="3.20.20.60">
    <property type="entry name" value="Phosphoenolpyruvate-binding domains"/>
    <property type="match status" value="1"/>
</dbReference>
<name>A0A363UNV2_9GAMM</name>
<evidence type="ECO:0000256" key="7">
    <source>
        <dbReference type="ARBA" id="ARBA00056497"/>
    </source>
</evidence>
<evidence type="ECO:0000256" key="8">
    <source>
        <dbReference type="HAMAP-Rule" id="MF_00156"/>
    </source>
</evidence>
<feature type="binding site" evidence="8 11">
    <location>
        <position position="54"/>
    </location>
    <ligand>
        <name>Mg(2+)</name>
        <dbReference type="ChEBI" id="CHEBI:18420"/>
    </ligand>
</feature>
<feature type="binding site" evidence="8 10">
    <location>
        <position position="122"/>
    </location>
    <ligand>
        <name>3-methyl-2-oxobutanoate</name>
        <dbReference type="ChEBI" id="CHEBI:11851"/>
    </ligand>
</feature>
<feature type="binding site" evidence="8 11">
    <location>
        <position position="124"/>
    </location>
    <ligand>
        <name>Mg(2+)</name>
        <dbReference type="ChEBI" id="CHEBI:18420"/>
    </ligand>
</feature>
<evidence type="ECO:0000256" key="11">
    <source>
        <dbReference type="PIRSR" id="PIRSR000388-3"/>
    </source>
</evidence>
<comment type="catalytic activity">
    <reaction evidence="8">
        <text>(6R)-5,10-methylene-5,6,7,8-tetrahydrofolate + 3-methyl-2-oxobutanoate + H2O = 2-dehydropantoate + (6S)-5,6,7,8-tetrahydrofolate</text>
        <dbReference type="Rhea" id="RHEA:11824"/>
        <dbReference type="ChEBI" id="CHEBI:11561"/>
        <dbReference type="ChEBI" id="CHEBI:11851"/>
        <dbReference type="ChEBI" id="CHEBI:15377"/>
        <dbReference type="ChEBI" id="CHEBI:15636"/>
        <dbReference type="ChEBI" id="CHEBI:57453"/>
        <dbReference type="EC" id="2.1.2.11"/>
    </reaction>
</comment>
<comment type="pathway">
    <text evidence="1 8">Cofactor biosynthesis; (R)-pantothenate biosynthesis; (R)-pantoate from 3-methyl-2-oxobutanoate: step 1/2.</text>
</comment>
<comment type="caution">
    <text evidence="12">The sequence shown here is derived from an EMBL/GenBank/DDBJ whole genome shotgun (WGS) entry which is preliminary data.</text>
</comment>
<dbReference type="InterPro" id="IPR040442">
    <property type="entry name" value="Pyrv_kinase-like_dom_sf"/>
</dbReference>
<evidence type="ECO:0000256" key="1">
    <source>
        <dbReference type="ARBA" id="ARBA00005033"/>
    </source>
</evidence>
<evidence type="ECO:0000256" key="6">
    <source>
        <dbReference type="ARBA" id="ARBA00022723"/>
    </source>
</evidence>
<dbReference type="CDD" id="cd06557">
    <property type="entry name" value="KPHMT-like"/>
    <property type="match status" value="1"/>
</dbReference>
<dbReference type="EMBL" id="QEQK01000003">
    <property type="protein sequence ID" value="PWN57140.1"/>
    <property type="molecule type" value="Genomic_DNA"/>
</dbReference>
<dbReference type="OrthoDB" id="9781789at2"/>
<evidence type="ECO:0000256" key="5">
    <source>
        <dbReference type="ARBA" id="ARBA00022679"/>
    </source>
</evidence>
<dbReference type="InterPro" id="IPR015813">
    <property type="entry name" value="Pyrv/PenolPyrv_kinase-like_dom"/>
</dbReference>
<dbReference type="AlphaFoldDB" id="A0A363UNV2"/>
<keyword evidence="8" id="KW-0963">Cytoplasm</keyword>
<dbReference type="UniPathway" id="UPA00028">
    <property type="reaction ID" value="UER00003"/>
</dbReference>
<evidence type="ECO:0000256" key="10">
    <source>
        <dbReference type="PIRSR" id="PIRSR000388-2"/>
    </source>
</evidence>
<gene>
    <name evidence="8 12" type="primary">panB</name>
    <name evidence="12" type="ORF">DEH80_04225</name>
</gene>
<dbReference type="EC" id="2.1.2.11" evidence="8"/>
<comment type="subunit">
    <text evidence="3 8">Homodecamer; pentamer of dimers.</text>
</comment>
<dbReference type="PIRSF" id="PIRSF000388">
    <property type="entry name" value="Pantoate_hydroxy_MeTrfase"/>
    <property type="match status" value="1"/>
</dbReference>
<feature type="binding site" evidence="8 10">
    <location>
        <begin position="54"/>
        <end position="55"/>
    </location>
    <ligand>
        <name>3-methyl-2-oxobutanoate</name>
        <dbReference type="ChEBI" id="CHEBI:11851"/>
    </ligand>
</feature>
<dbReference type="InterPro" id="IPR003700">
    <property type="entry name" value="Pantoate_hydroxy_MeTrfase"/>
</dbReference>
<dbReference type="GO" id="GO:0003864">
    <property type="term" value="F:3-methyl-2-oxobutanoate hydroxymethyltransferase activity"/>
    <property type="evidence" value="ECO:0007669"/>
    <property type="project" value="UniProtKB-UniRule"/>
</dbReference>
<dbReference type="FunFam" id="3.20.20.60:FF:000003">
    <property type="entry name" value="3-methyl-2-oxobutanoate hydroxymethyltransferase"/>
    <property type="match status" value="1"/>
</dbReference>
<evidence type="ECO:0000256" key="4">
    <source>
        <dbReference type="ARBA" id="ARBA00022655"/>
    </source>
</evidence>
<feature type="active site" description="Proton acceptor" evidence="8 9">
    <location>
        <position position="191"/>
    </location>
</feature>
<dbReference type="GO" id="GO:0015940">
    <property type="term" value="P:pantothenate biosynthetic process"/>
    <property type="evidence" value="ECO:0007669"/>
    <property type="project" value="UniProtKB-UniRule"/>
</dbReference>
<dbReference type="SUPFAM" id="SSF51621">
    <property type="entry name" value="Phosphoenolpyruvate/pyruvate domain"/>
    <property type="match status" value="1"/>
</dbReference>
<comment type="subcellular location">
    <subcellularLocation>
        <location evidence="8">Cytoplasm</location>
    </subcellularLocation>
</comment>
<dbReference type="Proteomes" id="UP000251800">
    <property type="component" value="Unassembled WGS sequence"/>
</dbReference>
<keyword evidence="6 8" id="KW-0479">Metal-binding</keyword>
<dbReference type="HAMAP" id="MF_00156">
    <property type="entry name" value="PanB"/>
    <property type="match status" value="1"/>
</dbReference>
<sequence length="274" mass="28927">MSAAEQPVDSKPLNLGDFRTMRANGEAIACLTAYDAAFAAAQEAAGVDLILVGDSLGMVIQGHRSTVPVAVDDILYHTRCVTRSVTRPWVVADMPFLSVRSPDYAVEQAGRLMQEADAAMVKLEGGESQVDVARALADQGIPVCGHLGLQPQLFYKLGGFKVQGREAEAAQAIVDRAKALEQAGADMILLECVPNAVTQGVVEATSVPVIGIGAGPHAHGQILVMHDMLNVTTGRKPRFVKDFMAETGGVEAAFAAYVREVKSGAYPQPTHGFG</sequence>
<keyword evidence="5 8" id="KW-0808">Transferase</keyword>
<keyword evidence="8 11" id="KW-0460">Magnesium</keyword>
<comment type="cofactor">
    <cofactor evidence="8 11">
        <name>Mg(2+)</name>
        <dbReference type="ChEBI" id="CHEBI:18420"/>
    </cofactor>
    <text evidence="8 11">Binds 1 Mg(2+) ion per subunit.</text>
</comment>
<evidence type="ECO:0000256" key="3">
    <source>
        <dbReference type="ARBA" id="ARBA00011424"/>
    </source>
</evidence>
<keyword evidence="13" id="KW-1185">Reference proteome</keyword>
<dbReference type="NCBIfam" id="NF001452">
    <property type="entry name" value="PRK00311.1"/>
    <property type="match status" value="1"/>
</dbReference>
<organism evidence="12 13">
    <name type="scientific">Abyssibacter profundi</name>
    <dbReference type="NCBI Taxonomy" id="2182787"/>
    <lineage>
        <taxon>Bacteria</taxon>
        <taxon>Pseudomonadati</taxon>
        <taxon>Pseudomonadota</taxon>
        <taxon>Gammaproteobacteria</taxon>
        <taxon>Chromatiales</taxon>
        <taxon>Oceanococcaceae</taxon>
        <taxon>Abyssibacter</taxon>
    </lineage>
</organism>
<evidence type="ECO:0000313" key="13">
    <source>
        <dbReference type="Proteomes" id="UP000251800"/>
    </source>
</evidence>
<feature type="binding site" evidence="8 10">
    <location>
        <position position="93"/>
    </location>
    <ligand>
        <name>3-methyl-2-oxobutanoate</name>
        <dbReference type="ChEBI" id="CHEBI:11851"/>
    </ligand>
</feature>
<evidence type="ECO:0000256" key="2">
    <source>
        <dbReference type="ARBA" id="ARBA00008676"/>
    </source>
</evidence>
<feature type="binding site" evidence="8 11">
    <location>
        <position position="93"/>
    </location>
    <ligand>
        <name>Mg(2+)</name>
        <dbReference type="ChEBI" id="CHEBI:18420"/>
    </ligand>
</feature>
<dbReference type="GO" id="GO:0008168">
    <property type="term" value="F:methyltransferase activity"/>
    <property type="evidence" value="ECO:0007669"/>
    <property type="project" value="UniProtKB-KW"/>
</dbReference>
<dbReference type="RefSeq" id="WP_109719220.1">
    <property type="nucleotide sequence ID" value="NZ_QEQK01000003.1"/>
</dbReference>
<dbReference type="GO" id="GO:0032259">
    <property type="term" value="P:methylation"/>
    <property type="evidence" value="ECO:0007669"/>
    <property type="project" value="UniProtKB-KW"/>
</dbReference>
<comment type="similarity">
    <text evidence="2 8">Belongs to the PanB family.</text>
</comment>
<proteinExistence type="inferred from homology"/>
<keyword evidence="4 8" id="KW-0566">Pantothenate biosynthesis</keyword>
<dbReference type="GO" id="GO:0005737">
    <property type="term" value="C:cytoplasm"/>
    <property type="evidence" value="ECO:0007669"/>
    <property type="project" value="UniProtKB-SubCell"/>
</dbReference>
<evidence type="ECO:0000256" key="9">
    <source>
        <dbReference type="PIRSR" id="PIRSR000388-1"/>
    </source>
</evidence>
<dbReference type="NCBIfam" id="TIGR00222">
    <property type="entry name" value="panB"/>
    <property type="match status" value="1"/>
</dbReference>
<dbReference type="PANTHER" id="PTHR20881:SF0">
    <property type="entry name" value="3-METHYL-2-OXOBUTANOATE HYDROXYMETHYLTRANSFERASE"/>
    <property type="match status" value="1"/>
</dbReference>
<dbReference type="Pfam" id="PF02548">
    <property type="entry name" value="Pantoate_transf"/>
    <property type="match status" value="1"/>
</dbReference>